<comment type="caution">
    <text evidence="2">The sequence shown here is derived from an EMBL/GenBank/DDBJ whole genome shotgun (WGS) entry which is preliminary data.</text>
</comment>
<feature type="compositionally biased region" description="Gly residues" evidence="1">
    <location>
        <begin position="194"/>
        <end position="208"/>
    </location>
</feature>
<sequence length="404" mass="44161">MTQINEFEFEECGVFGGSIRVTVGWRPGGVRRRQAEEMSPRPGGRARQADEGFRGHTPAIGTEMQAVGGGPELRGAAGDPLPYPNRNGDLINRVWNYMQDNCDAFGGWWSYDCFHLEDTKKCEKIFALRDAKTSKASCREFDRFRHCISDVVQKRCQPDDVSSMGNYLLDSAGTWCGPAPAHRTLQVPHCGRGIRGGGQEGPGGGGGIPAPPSTPLRRPTAAGPQVRAARRNSGRGVLPEQSVQLRPHGRFALCHGVQRAGERGDEGLPGQAPVREGPGAGGERRRGSSAEGVLRHLELPPVSTERSPDPLLRHPRNRHPISNRRHPRQPGLPLQEPLDLHLLGGATPPQRSLRPPADVTGRHHDVSNSRPQIAVTHTEPSISVHIFIVLYLSYLENSYVLVFL</sequence>
<feature type="compositionally biased region" description="Low complexity" evidence="1">
    <location>
        <begin position="331"/>
        <end position="345"/>
    </location>
</feature>
<evidence type="ECO:0000313" key="3">
    <source>
        <dbReference type="Proteomes" id="UP001054945"/>
    </source>
</evidence>
<organism evidence="2 3">
    <name type="scientific">Caerostris extrusa</name>
    <name type="common">Bark spider</name>
    <name type="synonym">Caerostris bankana</name>
    <dbReference type="NCBI Taxonomy" id="172846"/>
    <lineage>
        <taxon>Eukaryota</taxon>
        <taxon>Metazoa</taxon>
        <taxon>Ecdysozoa</taxon>
        <taxon>Arthropoda</taxon>
        <taxon>Chelicerata</taxon>
        <taxon>Arachnida</taxon>
        <taxon>Araneae</taxon>
        <taxon>Araneomorphae</taxon>
        <taxon>Entelegynae</taxon>
        <taxon>Araneoidea</taxon>
        <taxon>Araneidae</taxon>
        <taxon>Caerostris</taxon>
    </lineage>
</organism>
<feature type="region of interest" description="Disordered" evidence="1">
    <location>
        <begin position="32"/>
        <end position="53"/>
    </location>
</feature>
<dbReference type="EMBL" id="BPLR01016862">
    <property type="protein sequence ID" value="GIY86949.1"/>
    <property type="molecule type" value="Genomic_DNA"/>
</dbReference>
<keyword evidence="3" id="KW-1185">Reference proteome</keyword>
<accession>A0AAV4WXI1</accession>
<evidence type="ECO:0000313" key="2">
    <source>
        <dbReference type="EMBL" id="GIY86949.1"/>
    </source>
</evidence>
<protein>
    <submittedName>
        <fullName evidence="2">Uncharacterized protein</fullName>
    </submittedName>
</protein>
<dbReference type="AlphaFoldDB" id="A0AAV4WXI1"/>
<feature type="compositionally biased region" description="Basic and acidic residues" evidence="1">
    <location>
        <begin position="282"/>
        <end position="298"/>
    </location>
</feature>
<gene>
    <name evidence="2" type="primary">AVEN_134288_1</name>
    <name evidence="2" type="ORF">CEXT_421701</name>
</gene>
<feature type="compositionally biased region" description="Basic residues" evidence="1">
    <location>
        <begin position="313"/>
        <end position="328"/>
    </location>
</feature>
<proteinExistence type="predicted"/>
<feature type="region of interest" description="Disordered" evidence="1">
    <location>
        <begin position="194"/>
        <end position="244"/>
    </location>
</feature>
<evidence type="ECO:0000256" key="1">
    <source>
        <dbReference type="SAM" id="MobiDB-lite"/>
    </source>
</evidence>
<reference evidence="2 3" key="1">
    <citation type="submission" date="2021-06" db="EMBL/GenBank/DDBJ databases">
        <title>Caerostris extrusa draft genome.</title>
        <authorList>
            <person name="Kono N."/>
            <person name="Arakawa K."/>
        </authorList>
    </citation>
    <scope>NUCLEOTIDE SEQUENCE [LARGE SCALE GENOMIC DNA]</scope>
</reference>
<name>A0AAV4WXI1_CAEEX</name>
<feature type="region of interest" description="Disordered" evidence="1">
    <location>
        <begin position="261"/>
        <end position="367"/>
    </location>
</feature>
<dbReference type="Proteomes" id="UP001054945">
    <property type="component" value="Unassembled WGS sequence"/>
</dbReference>